<reference evidence="15 17" key="1">
    <citation type="submission" date="2019-09" db="EMBL/GenBank/DDBJ databases">
        <title>Genome sequence of Clostridium sp. EA1.</title>
        <authorList>
            <person name="Poehlein A."/>
            <person name="Bengelsdorf F.R."/>
            <person name="Daniel R."/>
        </authorList>
    </citation>
    <scope>NUCLEOTIDE SEQUENCE [LARGE SCALE GENOMIC DNA]</scope>
    <source>
        <strain evidence="15 17">EA1</strain>
    </source>
</reference>
<keyword evidence="3" id="KW-1003">Cell membrane</keyword>
<name>A0A6N8I3L8_9FIRM</name>
<evidence type="ECO:0000313" key="17">
    <source>
        <dbReference type="Proteomes" id="UP000469440"/>
    </source>
</evidence>
<dbReference type="InterPro" id="IPR003352">
    <property type="entry name" value="PTS_EIIC"/>
</dbReference>
<evidence type="ECO:0000313" key="16">
    <source>
        <dbReference type="EMBL" id="QNK39123.1"/>
    </source>
</evidence>
<evidence type="ECO:0000256" key="2">
    <source>
        <dbReference type="ARBA" id="ARBA00022448"/>
    </source>
</evidence>
<feature type="transmembrane region" description="Helical" evidence="12">
    <location>
        <begin position="291"/>
        <end position="312"/>
    </location>
</feature>
<feature type="transmembrane region" description="Helical" evidence="12">
    <location>
        <begin position="186"/>
        <end position="207"/>
    </location>
</feature>
<proteinExistence type="predicted"/>
<keyword evidence="10 12" id="KW-0472">Membrane</keyword>
<evidence type="ECO:0000256" key="1">
    <source>
        <dbReference type="ARBA" id="ARBA00004651"/>
    </source>
</evidence>
<keyword evidence="9 12" id="KW-1133">Transmembrane helix</keyword>
<evidence type="ECO:0000256" key="8">
    <source>
        <dbReference type="ARBA" id="ARBA00022777"/>
    </source>
</evidence>
<dbReference type="SUPFAM" id="SSF55604">
    <property type="entry name" value="Glucose permease domain IIB"/>
    <property type="match status" value="1"/>
</dbReference>
<dbReference type="PANTHER" id="PTHR30175:SF1">
    <property type="entry name" value="PTS SYSTEM ARBUTIN-, CELLOBIOSE-, AND SALICIN-SPECIFIC EIIBC COMPONENT-RELATED"/>
    <property type="match status" value="1"/>
</dbReference>
<dbReference type="AlphaFoldDB" id="A0A6N8I3L8"/>
<accession>A0A6N8I3L8</accession>
<dbReference type="GO" id="GO:0005886">
    <property type="term" value="C:plasma membrane"/>
    <property type="evidence" value="ECO:0007669"/>
    <property type="project" value="UniProtKB-SubCell"/>
</dbReference>
<feature type="transmembrane region" description="Helical" evidence="12">
    <location>
        <begin position="435"/>
        <end position="458"/>
    </location>
</feature>
<dbReference type="GO" id="GO:0090589">
    <property type="term" value="F:protein-phosphocysteine-trehalose phosphotransferase system transporter activity"/>
    <property type="evidence" value="ECO:0007669"/>
    <property type="project" value="TreeGrafter"/>
</dbReference>
<dbReference type="GO" id="GO:0008982">
    <property type="term" value="F:protein-N(PI)-phosphohistidine-sugar phosphotransferase activity"/>
    <property type="evidence" value="ECO:0007669"/>
    <property type="project" value="InterPro"/>
</dbReference>
<dbReference type="OrthoDB" id="92465at2"/>
<keyword evidence="5" id="KW-0808">Transferase</keyword>
<dbReference type="InterPro" id="IPR050558">
    <property type="entry name" value="PTS_Sugar-Specific_Components"/>
</dbReference>
<protein>
    <submittedName>
        <fullName evidence="15">PTS system beta-glucoside-specific EIIBCA component</fullName>
    </submittedName>
    <submittedName>
        <fullName evidence="16">PTS transporter subunit EIIC</fullName>
    </submittedName>
</protein>
<sequence>MAIDMEQLTATIIEKVGGAENISSVSHCVTRLRFSLVDKGKADTESLKKVEGVLGVTYGMEQYQVILGQNVFEVFDIIEKNYRLKTGDIVEEYHKEDLKPVPKKKTTLKGCMQDLFGFIVSSVTPFITVIYGAGMLKVVMSLIAFAWPDVTNNSTYMMFNYLSQTAFYFMPILIAYGAAKTLKSNPAFAITIVAMLLYPDFVALIGGNTKMDVFGLPVTLVVKYSNTLLPALLSTYLVAKLEKFFYKVIPGVLRTVFAPMLTLGIAMPIVVVFLAPIGAVTGNYVVEAFNWIYRVAGGFAVGILAAAIPFIIMSGMNMMFAPFMVSSISSLGYDAFFRPAFLLHNMAEGGACLGVALRTKNKSIKTDAISAAIGCIVSGVSEPAIYGINFKLKRPMIAVIIGAGVGGWVAGLFGAKAFAMGYSSILAVPIFESTMLMITIAIVVTILISAIMTVILGFKDVPEIDITSEQ</sequence>
<dbReference type="CDD" id="cd00212">
    <property type="entry name" value="PTS_IIB_glc"/>
    <property type="match status" value="1"/>
</dbReference>
<dbReference type="InterPro" id="IPR013013">
    <property type="entry name" value="PTS_EIIC_1"/>
</dbReference>
<dbReference type="RefSeq" id="WP_066650383.1">
    <property type="nucleotide sequence ID" value="NZ_CP060286.1"/>
</dbReference>
<evidence type="ECO:0000259" key="14">
    <source>
        <dbReference type="PROSITE" id="PS51103"/>
    </source>
</evidence>
<feature type="domain" description="PTS EIIB type-1" evidence="13">
    <location>
        <begin position="6"/>
        <end position="88"/>
    </location>
</feature>
<dbReference type="InterPro" id="IPR001996">
    <property type="entry name" value="PTS_IIB_1"/>
</dbReference>
<dbReference type="GO" id="GO:0015771">
    <property type="term" value="P:trehalose transport"/>
    <property type="evidence" value="ECO:0007669"/>
    <property type="project" value="TreeGrafter"/>
</dbReference>
<dbReference type="Pfam" id="PF00367">
    <property type="entry name" value="PTS_EIIB"/>
    <property type="match status" value="1"/>
</dbReference>
<evidence type="ECO:0000259" key="13">
    <source>
        <dbReference type="PROSITE" id="PS51098"/>
    </source>
</evidence>
<dbReference type="Proteomes" id="UP000515909">
    <property type="component" value="Chromosome"/>
</dbReference>
<organism evidence="15 17">
    <name type="scientific">Caproicibacter fermentans</name>
    <dbReference type="NCBI Taxonomy" id="2576756"/>
    <lineage>
        <taxon>Bacteria</taxon>
        <taxon>Bacillati</taxon>
        <taxon>Bacillota</taxon>
        <taxon>Clostridia</taxon>
        <taxon>Eubacteriales</taxon>
        <taxon>Acutalibacteraceae</taxon>
        <taxon>Caproicibacter</taxon>
    </lineage>
</organism>
<dbReference type="InterPro" id="IPR018113">
    <property type="entry name" value="PTrfase_EIIB_Cys"/>
</dbReference>
<evidence type="ECO:0000313" key="15">
    <source>
        <dbReference type="EMBL" id="MVB12549.1"/>
    </source>
</evidence>
<dbReference type="PROSITE" id="PS51103">
    <property type="entry name" value="PTS_EIIC_TYPE_1"/>
    <property type="match status" value="1"/>
</dbReference>
<evidence type="ECO:0000256" key="4">
    <source>
        <dbReference type="ARBA" id="ARBA00022597"/>
    </source>
</evidence>
<feature type="transmembrane region" description="Helical" evidence="12">
    <location>
        <begin position="251"/>
        <end position="279"/>
    </location>
</feature>
<evidence type="ECO:0000256" key="12">
    <source>
        <dbReference type="SAM" id="Phobius"/>
    </source>
</evidence>
<feature type="transmembrane region" description="Helical" evidence="12">
    <location>
        <begin position="396"/>
        <end position="415"/>
    </location>
</feature>
<dbReference type="PROSITE" id="PS51098">
    <property type="entry name" value="PTS_EIIB_TYPE_1"/>
    <property type="match status" value="1"/>
</dbReference>
<dbReference type="KEGG" id="cfem:HCR03_10005"/>
<feature type="transmembrane region" description="Helical" evidence="12">
    <location>
        <begin position="115"/>
        <end position="147"/>
    </location>
</feature>
<dbReference type="GO" id="GO:0009401">
    <property type="term" value="P:phosphoenolpyruvate-dependent sugar phosphotransferase system"/>
    <property type="evidence" value="ECO:0007669"/>
    <property type="project" value="UniProtKB-KW"/>
</dbReference>
<keyword evidence="4" id="KW-0762">Sugar transport</keyword>
<dbReference type="PANTHER" id="PTHR30175">
    <property type="entry name" value="PHOSPHOTRANSFERASE SYSTEM TRANSPORT PROTEIN"/>
    <property type="match status" value="1"/>
</dbReference>
<keyword evidence="7 12" id="KW-0812">Transmembrane</keyword>
<evidence type="ECO:0000313" key="18">
    <source>
        <dbReference type="Proteomes" id="UP000515909"/>
    </source>
</evidence>
<evidence type="ECO:0000256" key="11">
    <source>
        <dbReference type="PROSITE-ProRule" id="PRU00421"/>
    </source>
</evidence>
<evidence type="ECO:0000256" key="10">
    <source>
        <dbReference type="ARBA" id="ARBA00023136"/>
    </source>
</evidence>
<evidence type="ECO:0000256" key="3">
    <source>
        <dbReference type="ARBA" id="ARBA00022475"/>
    </source>
</evidence>
<dbReference type="Proteomes" id="UP000469440">
    <property type="component" value="Unassembled WGS sequence"/>
</dbReference>
<feature type="transmembrane region" description="Helical" evidence="12">
    <location>
        <begin position="159"/>
        <end position="179"/>
    </location>
</feature>
<gene>
    <name evidence="15" type="primary">bglF</name>
    <name evidence="15" type="ORF">CAFE_32900</name>
    <name evidence="16" type="ORF">HCR03_10005</name>
</gene>
<keyword evidence="17" id="KW-1185">Reference proteome</keyword>
<dbReference type="EMBL" id="CP060286">
    <property type="protein sequence ID" value="QNK39123.1"/>
    <property type="molecule type" value="Genomic_DNA"/>
</dbReference>
<dbReference type="Gene3D" id="3.30.1360.60">
    <property type="entry name" value="Glucose permease domain IIB"/>
    <property type="match status" value="1"/>
</dbReference>
<dbReference type="PROSITE" id="PS01035">
    <property type="entry name" value="PTS_EIIB_TYPE_1_CYS"/>
    <property type="match status" value="1"/>
</dbReference>
<dbReference type="FunFam" id="3.30.1360.60:FF:000001">
    <property type="entry name" value="PTS system glucose-specific IIBC component PtsG"/>
    <property type="match status" value="1"/>
</dbReference>
<evidence type="ECO:0000256" key="9">
    <source>
        <dbReference type="ARBA" id="ARBA00022989"/>
    </source>
</evidence>
<feature type="active site" description="Phosphocysteine intermediate; for EIIB activity" evidence="11">
    <location>
        <position position="28"/>
    </location>
</feature>
<feature type="domain" description="PTS EIIC type-1" evidence="14">
    <location>
        <begin position="117"/>
        <end position="470"/>
    </location>
</feature>
<keyword evidence="8" id="KW-0418">Kinase</keyword>
<reference evidence="16 18" key="2">
    <citation type="submission" date="2020-08" db="EMBL/GenBank/DDBJ databases">
        <title>The isolate Caproiciproducens sp. 7D4C2 produces n-caproate at mildly acidic conditions from hexoses: genome and rBOX comparison with related strains and chain-elongating bacteria.</title>
        <authorList>
            <person name="Esquivel-Elizondo S."/>
            <person name="Bagci C."/>
            <person name="Temovska M."/>
            <person name="Jeon B.S."/>
            <person name="Bessarab I."/>
            <person name="Williams R.B.H."/>
            <person name="Huson D.H."/>
            <person name="Angenent L.T."/>
        </authorList>
    </citation>
    <scope>NUCLEOTIDE SEQUENCE [LARGE SCALE GENOMIC DNA]</scope>
    <source>
        <strain evidence="16 18">7D4C2</strain>
    </source>
</reference>
<evidence type="ECO:0000256" key="7">
    <source>
        <dbReference type="ARBA" id="ARBA00022692"/>
    </source>
</evidence>
<accession>A0A7G8T682</accession>
<comment type="subcellular location">
    <subcellularLocation>
        <location evidence="1">Cell membrane</location>
        <topology evidence="1">Multi-pass membrane protein</topology>
    </subcellularLocation>
</comment>
<evidence type="ECO:0000256" key="6">
    <source>
        <dbReference type="ARBA" id="ARBA00022683"/>
    </source>
</evidence>
<dbReference type="InterPro" id="IPR036878">
    <property type="entry name" value="Glu_permease_IIB"/>
</dbReference>
<dbReference type="Pfam" id="PF02378">
    <property type="entry name" value="PTS_EIIC"/>
    <property type="match status" value="1"/>
</dbReference>
<keyword evidence="2" id="KW-0813">Transport</keyword>
<dbReference type="GO" id="GO:0016301">
    <property type="term" value="F:kinase activity"/>
    <property type="evidence" value="ECO:0007669"/>
    <property type="project" value="UniProtKB-KW"/>
</dbReference>
<keyword evidence="6" id="KW-0598">Phosphotransferase system</keyword>
<dbReference type="EMBL" id="VWXL01000100">
    <property type="protein sequence ID" value="MVB12549.1"/>
    <property type="molecule type" value="Genomic_DNA"/>
</dbReference>
<evidence type="ECO:0000256" key="5">
    <source>
        <dbReference type="ARBA" id="ARBA00022679"/>
    </source>
</evidence>